<dbReference type="EMBL" id="QTTN01000022">
    <property type="protein sequence ID" value="REE80122.1"/>
    <property type="molecule type" value="Genomic_DNA"/>
</dbReference>
<feature type="transmembrane region" description="Helical" evidence="5">
    <location>
        <begin position="254"/>
        <end position="273"/>
    </location>
</feature>
<dbReference type="GO" id="GO:0016020">
    <property type="term" value="C:membrane"/>
    <property type="evidence" value="ECO:0007669"/>
    <property type="project" value="UniProtKB-SubCell"/>
</dbReference>
<dbReference type="Pfam" id="PF00654">
    <property type="entry name" value="Voltage_CLC"/>
    <property type="match status" value="1"/>
</dbReference>
<sequence>MRTVVKWVLYGLIVGILSGSASALFLAGLDYVTDVRESHKWLLFLLPLGGAAFSYGYMKRGGASSRGNNLIVEQIRKDQPGEYERVPLRMAPFILLGTWVTHLFGGSAGREGTAVQMGGSLAELAARWVRADAADRRILLLCGISGGFGAVFGTPLAGAVFALEVVTMGRRVAYKAIIAVVISAFVGDWLTRAYGIKHLVYSMGIIPTFSVVLLLKVAAAGIGFGLMSWLFVMGIKSLKLVFSRYVANAPLRSFIGGAAVITLVYIAGTRTYLGLSLPLLVQSFHEQLPSLDFAWKTVFTVITLGSGFLGGEVTPLFVIGATLGNALAPVLHLSVPFLAGLGLIAVFAGASNTPLACIVLGYELFGASGIGYMIVACLISYMFSGHAGIYESQLLGVPKPRMFLRIPGASLLPGYANSKKKGRTAPH</sequence>
<dbReference type="PANTHER" id="PTHR43427">
    <property type="entry name" value="CHLORIDE CHANNEL PROTEIN CLC-E"/>
    <property type="match status" value="1"/>
</dbReference>
<evidence type="ECO:0000256" key="4">
    <source>
        <dbReference type="ARBA" id="ARBA00023136"/>
    </source>
</evidence>
<dbReference type="PRINTS" id="PR00762">
    <property type="entry name" value="CLCHANNEL"/>
</dbReference>
<reference evidence="6 7" key="1">
    <citation type="submission" date="2018-08" db="EMBL/GenBank/DDBJ databases">
        <title>Genomic Encyclopedia of Type Strains, Phase III (KMG-III): the genomes of soil and plant-associated and newly described type strains.</title>
        <authorList>
            <person name="Whitman W."/>
        </authorList>
    </citation>
    <scope>NUCLEOTIDE SEQUENCE [LARGE SCALE GENOMIC DNA]</scope>
    <source>
        <strain evidence="6 7">CGMCC 1.10966</strain>
    </source>
</reference>
<dbReference type="AlphaFoldDB" id="A0A3D9RTS2"/>
<dbReference type="Proteomes" id="UP000256304">
    <property type="component" value="Unassembled WGS sequence"/>
</dbReference>
<evidence type="ECO:0000256" key="2">
    <source>
        <dbReference type="ARBA" id="ARBA00022692"/>
    </source>
</evidence>
<organism evidence="6 7">
    <name type="scientific">Paenibacillus taihuensis</name>
    <dbReference type="NCBI Taxonomy" id="1156355"/>
    <lineage>
        <taxon>Bacteria</taxon>
        <taxon>Bacillati</taxon>
        <taxon>Bacillota</taxon>
        <taxon>Bacilli</taxon>
        <taxon>Bacillales</taxon>
        <taxon>Paenibacillaceae</taxon>
        <taxon>Paenibacillus</taxon>
    </lineage>
</organism>
<keyword evidence="4 5" id="KW-0472">Membrane</keyword>
<dbReference type="OrthoDB" id="9767361at2"/>
<evidence type="ECO:0000313" key="7">
    <source>
        <dbReference type="Proteomes" id="UP000256304"/>
    </source>
</evidence>
<keyword evidence="7" id="KW-1185">Reference proteome</keyword>
<feature type="transmembrane region" description="Helical" evidence="5">
    <location>
        <begin position="7"/>
        <end position="29"/>
    </location>
</feature>
<keyword evidence="2 5" id="KW-0812">Transmembrane</keyword>
<dbReference type="InterPro" id="IPR001807">
    <property type="entry name" value="ClC"/>
</dbReference>
<comment type="subcellular location">
    <subcellularLocation>
        <location evidence="1">Membrane</location>
        <topology evidence="1">Multi-pass membrane protein</topology>
    </subcellularLocation>
</comment>
<feature type="transmembrane region" description="Helical" evidence="5">
    <location>
        <begin position="362"/>
        <end position="383"/>
    </location>
</feature>
<evidence type="ECO:0000256" key="1">
    <source>
        <dbReference type="ARBA" id="ARBA00004141"/>
    </source>
</evidence>
<name>A0A3D9RTS2_9BACL</name>
<proteinExistence type="predicted"/>
<dbReference type="SUPFAM" id="SSF81340">
    <property type="entry name" value="Clc chloride channel"/>
    <property type="match status" value="1"/>
</dbReference>
<comment type="caution">
    <text evidence="6">The sequence shown here is derived from an EMBL/GenBank/DDBJ whole genome shotgun (WGS) entry which is preliminary data.</text>
</comment>
<feature type="transmembrane region" description="Helical" evidence="5">
    <location>
        <begin position="330"/>
        <end position="350"/>
    </location>
</feature>
<evidence type="ECO:0000256" key="3">
    <source>
        <dbReference type="ARBA" id="ARBA00022989"/>
    </source>
</evidence>
<accession>A0A3D9RTS2</accession>
<feature type="transmembrane region" description="Helical" evidence="5">
    <location>
        <begin position="41"/>
        <end position="58"/>
    </location>
</feature>
<feature type="transmembrane region" description="Helical" evidence="5">
    <location>
        <begin position="293"/>
        <end position="318"/>
    </location>
</feature>
<feature type="transmembrane region" description="Helical" evidence="5">
    <location>
        <begin position="172"/>
        <end position="191"/>
    </location>
</feature>
<evidence type="ECO:0000256" key="5">
    <source>
        <dbReference type="SAM" id="Phobius"/>
    </source>
</evidence>
<keyword evidence="3 5" id="KW-1133">Transmembrane helix</keyword>
<dbReference type="CDD" id="cd03682">
    <property type="entry name" value="ClC_sycA_like"/>
    <property type="match status" value="1"/>
</dbReference>
<dbReference type="RefSeq" id="WP_116190480.1">
    <property type="nucleotide sequence ID" value="NZ_QTTN01000022.1"/>
</dbReference>
<dbReference type="GO" id="GO:0015108">
    <property type="term" value="F:chloride transmembrane transporter activity"/>
    <property type="evidence" value="ECO:0007669"/>
    <property type="project" value="InterPro"/>
</dbReference>
<feature type="transmembrane region" description="Helical" evidence="5">
    <location>
        <begin position="138"/>
        <end position="160"/>
    </location>
</feature>
<dbReference type="Gene3D" id="1.10.3080.10">
    <property type="entry name" value="Clc chloride channel"/>
    <property type="match status" value="1"/>
</dbReference>
<dbReference type="PANTHER" id="PTHR43427:SF12">
    <property type="entry name" value="CHLORIDE TRANSPORTER"/>
    <property type="match status" value="1"/>
</dbReference>
<evidence type="ECO:0000313" key="6">
    <source>
        <dbReference type="EMBL" id="REE80122.1"/>
    </source>
</evidence>
<dbReference type="InterPro" id="IPR050368">
    <property type="entry name" value="ClC-type_chloride_channel"/>
</dbReference>
<protein>
    <submittedName>
        <fullName evidence="6">H+/Cl-antiporter ClcA</fullName>
    </submittedName>
</protein>
<gene>
    <name evidence="6" type="ORF">A8990_12276</name>
</gene>
<dbReference type="InterPro" id="IPR014743">
    <property type="entry name" value="Cl-channel_core"/>
</dbReference>